<evidence type="ECO:0000256" key="1">
    <source>
        <dbReference type="ARBA" id="ARBA00004141"/>
    </source>
</evidence>
<dbReference type="GO" id="GO:0055085">
    <property type="term" value="P:transmembrane transport"/>
    <property type="evidence" value="ECO:0007669"/>
    <property type="project" value="InterPro"/>
</dbReference>
<feature type="transmembrane region" description="Helical" evidence="7">
    <location>
        <begin position="99"/>
        <end position="126"/>
    </location>
</feature>
<evidence type="ECO:0000313" key="10">
    <source>
        <dbReference type="Proteomes" id="UP000886780"/>
    </source>
</evidence>
<dbReference type="EMBL" id="DXEU01000026">
    <property type="protein sequence ID" value="HIX51471.1"/>
    <property type="molecule type" value="Genomic_DNA"/>
</dbReference>
<evidence type="ECO:0000259" key="8">
    <source>
        <dbReference type="Pfam" id="PF03600"/>
    </source>
</evidence>
<reference evidence="9" key="2">
    <citation type="submission" date="2021-04" db="EMBL/GenBank/DDBJ databases">
        <authorList>
            <person name="Gilroy R."/>
        </authorList>
    </citation>
    <scope>NUCLEOTIDE SEQUENCE</scope>
    <source>
        <strain evidence="9">ChiGjej4B4-12881</strain>
    </source>
</reference>
<keyword evidence="2" id="KW-0813">Transport</keyword>
<feature type="transmembrane region" description="Helical" evidence="7">
    <location>
        <begin position="365"/>
        <end position="383"/>
    </location>
</feature>
<sequence length="427" mass="46122">MSMTLLWALICLIIFIAVLAHPKLPNWMTFICLAPVALFSGIMESGDIYAVLNSSSLHLMIIICMFSGMIAATGLDVVIGEFVDRVTSSQTGKKKEMMIFAIVYITSGLVSTVLQNSYVALAFLPVLRSIARKNRISLSKLVLFVIFSTTLGGAVTLIGTPTNVYANTALEEAGLQLFGMLDFAWVAIPIFIIGGIYMVIMNRWCASYDDFGEEMVEKQLTKEQKNKQKVVGVAFLVFVLSLVLGSLKVISIDPNFVGYAMIALAVLSTIVSPKEVLTSLDANMIIFCAGINLMIAVMNQSGLGNLFGEIIISLIGESRNLYVITAIVCIGASIATQFMNNMACAGMLAPVGISIAEALGANPQAIVLAIAIGAGCSYLTPIASGTNQTMMLFTKLKFQDFTKFGWPLLIISWICCVLILPQVFPFF</sequence>
<evidence type="ECO:0000256" key="5">
    <source>
        <dbReference type="ARBA" id="ARBA00022989"/>
    </source>
</evidence>
<reference evidence="9" key="1">
    <citation type="journal article" date="2021" name="PeerJ">
        <title>Extensive microbial diversity within the chicken gut microbiome revealed by metagenomics and culture.</title>
        <authorList>
            <person name="Gilroy R."/>
            <person name="Ravi A."/>
            <person name="Getino M."/>
            <person name="Pursley I."/>
            <person name="Horton D.L."/>
            <person name="Alikhan N.F."/>
            <person name="Baker D."/>
            <person name="Gharbi K."/>
            <person name="Hall N."/>
            <person name="Watson M."/>
            <person name="Adriaenssens E.M."/>
            <person name="Foster-Nyarko E."/>
            <person name="Jarju S."/>
            <person name="Secka A."/>
            <person name="Antonio M."/>
            <person name="Oren A."/>
            <person name="Chaudhuri R.R."/>
            <person name="La Ragione R."/>
            <person name="Hildebrand F."/>
            <person name="Pallen M.J."/>
        </authorList>
    </citation>
    <scope>NUCLEOTIDE SEQUENCE</scope>
    <source>
        <strain evidence="9">ChiGjej4B4-12881</strain>
    </source>
</reference>
<evidence type="ECO:0000256" key="4">
    <source>
        <dbReference type="ARBA" id="ARBA00022737"/>
    </source>
</evidence>
<evidence type="ECO:0000313" key="9">
    <source>
        <dbReference type="EMBL" id="HIX51471.1"/>
    </source>
</evidence>
<dbReference type="Pfam" id="PF03600">
    <property type="entry name" value="CitMHS"/>
    <property type="match status" value="1"/>
</dbReference>
<dbReference type="PANTHER" id="PTHR43652:SF2">
    <property type="entry name" value="BASIC AMINO ACID ANTIPORTER YFCC-RELATED"/>
    <property type="match status" value="1"/>
</dbReference>
<feature type="transmembrane region" description="Helical" evidence="7">
    <location>
        <begin position="30"/>
        <end position="52"/>
    </location>
</feature>
<feature type="transmembrane region" description="Helical" evidence="7">
    <location>
        <begin position="310"/>
        <end position="335"/>
    </location>
</feature>
<evidence type="ECO:0000256" key="6">
    <source>
        <dbReference type="ARBA" id="ARBA00023136"/>
    </source>
</evidence>
<accession>A0A9D1W299</accession>
<keyword evidence="4" id="KW-0677">Repeat</keyword>
<name>A0A9D1W299_9FIRM</name>
<keyword evidence="5 7" id="KW-1133">Transmembrane helix</keyword>
<feature type="transmembrane region" description="Helical" evidence="7">
    <location>
        <begin position="138"/>
        <end position="158"/>
    </location>
</feature>
<feature type="transmembrane region" description="Helical" evidence="7">
    <location>
        <begin position="230"/>
        <end position="250"/>
    </location>
</feature>
<evidence type="ECO:0000256" key="3">
    <source>
        <dbReference type="ARBA" id="ARBA00022692"/>
    </source>
</evidence>
<feature type="transmembrane region" description="Helical" evidence="7">
    <location>
        <begin position="280"/>
        <end position="298"/>
    </location>
</feature>
<gene>
    <name evidence="9" type="ORF">IAA28_01545</name>
</gene>
<feature type="transmembrane region" description="Helical" evidence="7">
    <location>
        <begin position="59"/>
        <end position="79"/>
    </location>
</feature>
<dbReference type="AlphaFoldDB" id="A0A9D1W299"/>
<evidence type="ECO:0000256" key="7">
    <source>
        <dbReference type="SAM" id="Phobius"/>
    </source>
</evidence>
<keyword evidence="3 7" id="KW-0812">Transmembrane</keyword>
<comment type="caution">
    <text evidence="9">The sequence shown here is derived from an EMBL/GenBank/DDBJ whole genome shotgun (WGS) entry which is preliminary data.</text>
</comment>
<dbReference type="Proteomes" id="UP000886780">
    <property type="component" value="Unassembled WGS sequence"/>
</dbReference>
<dbReference type="InterPro" id="IPR004680">
    <property type="entry name" value="Cit_transptr-like_dom"/>
</dbReference>
<feature type="domain" description="Citrate transporter-like" evidence="8">
    <location>
        <begin position="16"/>
        <end position="371"/>
    </location>
</feature>
<organism evidence="9 10">
    <name type="scientific">Candidatus Lachnoclostridium stercoripullorum</name>
    <dbReference type="NCBI Taxonomy" id="2838635"/>
    <lineage>
        <taxon>Bacteria</taxon>
        <taxon>Bacillati</taxon>
        <taxon>Bacillota</taxon>
        <taxon>Clostridia</taxon>
        <taxon>Lachnospirales</taxon>
        <taxon>Lachnospiraceae</taxon>
    </lineage>
</organism>
<keyword evidence="6 7" id="KW-0472">Membrane</keyword>
<dbReference type="GO" id="GO:0005886">
    <property type="term" value="C:plasma membrane"/>
    <property type="evidence" value="ECO:0007669"/>
    <property type="project" value="TreeGrafter"/>
</dbReference>
<proteinExistence type="predicted"/>
<evidence type="ECO:0000256" key="2">
    <source>
        <dbReference type="ARBA" id="ARBA00022448"/>
    </source>
</evidence>
<feature type="transmembrane region" description="Helical" evidence="7">
    <location>
        <begin position="404"/>
        <end position="424"/>
    </location>
</feature>
<comment type="subcellular location">
    <subcellularLocation>
        <location evidence="1">Membrane</location>
        <topology evidence="1">Multi-pass membrane protein</topology>
    </subcellularLocation>
</comment>
<dbReference type="PANTHER" id="PTHR43652">
    <property type="entry name" value="BASIC AMINO ACID ANTIPORTER YFCC-RELATED"/>
    <property type="match status" value="1"/>
</dbReference>
<dbReference type="InterPro" id="IPR051679">
    <property type="entry name" value="DASS-Related_Transporters"/>
</dbReference>
<protein>
    <submittedName>
        <fullName evidence="9">Anion permease</fullName>
    </submittedName>
</protein>
<feature type="transmembrane region" description="Helical" evidence="7">
    <location>
        <begin position="178"/>
        <end position="200"/>
    </location>
</feature>